<dbReference type="AlphaFoldDB" id="A0A6M3L6Q5"/>
<name>A0A6M3L6Q5_9ZZZZ</name>
<sequence>MFTNELKKGDMVKLRNGWKARIEDNMKGNTRLATVYGYCEEMGSVYSHDIVHKINADSTTTPIEYTPAQLKCKERANAFGF</sequence>
<accession>A0A6M3L6Q5</accession>
<protein>
    <submittedName>
        <fullName evidence="2">Uncharacterized protein</fullName>
    </submittedName>
</protein>
<dbReference type="EMBL" id="MT141870">
    <property type="protein sequence ID" value="QJA71399.1"/>
    <property type="molecule type" value="Genomic_DNA"/>
</dbReference>
<evidence type="ECO:0000313" key="2">
    <source>
        <dbReference type="EMBL" id="QJA90330.1"/>
    </source>
</evidence>
<organism evidence="2">
    <name type="scientific">viral metagenome</name>
    <dbReference type="NCBI Taxonomy" id="1070528"/>
    <lineage>
        <taxon>unclassified sequences</taxon>
        <taxon>metagenomes</taxon>
        <taxon>organismal metagenomes</taxon>
    </lineage>
</organism>
<reference evidence="2" key="1">
    <citation type="submission" date="2020-03" db="EMBL/GenBank/DDBJ databases">
        <title>The deep terrestrial virosphere.</title>
        <authorList>
            <person name="Holmfeldt K."/>
            <person name="Nilsson E."/>
            <person name="Simone D."/>
            <person name="Lopez-Fernandez M."/>
            <person name="Wu X."/>
            <person name="de Brujin I."/>
            <person name="Lundin D."/>
            <person name="Andersson A."/>
            <person name="Bertilsson S."/>
            <person name="Dopson M."/>
        </authorList>
    </citation>
    <scope>NUCLEOTIDE SEQUENCE</scope>
    <source>
        <strain evidence="1">MM415A03193</strain>
        <strain evidence="2">MM415B02392</strain>
    </source>
</reference>
<gene>
    <name evidence="1" type="ORF">MM415A03193_0010</name>
    <name evidence="2" type="ORF">MM415B02392_0007</name>
</gene>
<proteinExistence type="predicted"/>
<evidence type="ECO:0000313" key="1">
    <source>
        <dbReference type="EMBL" id="QJA71399.1"/>
    </source>
</evidence>
<dbReference type="EMBL" id="MT142906">
    <property type="protein sequence ID" value="QJA90330.1"/>
    <property type="molecule type" value="Genomic_DNA"/>
</dbReference>